<feature type="transmembrane region" description="Helical" evidence="10">
    <location>
        <begin position="278"/>
        <end position="300"/>
    </location>
</feature>
<evidence type="ECO:0000256" key="3">
    <source>
        <dbReference type="ARBA" id="ARBA00022692"/>
    </source>
</evidence>
<dbReference type="EMBL" id="SRLC01000001">
    <property type="protein sequence ID" value="TGE23987.1"/>
    <property type="molecule type" value="Genomic_DNA"/>
</dbReference>
<dbReference type="GO" id="GO:0016020">
    <property type="term" value="C:membrane"/>
    <property type="evidence" value="ECO:0007669"/>
    <property type="project" value="UniProtKB-SubCell"/>
</dbReference>
<evidence type="ECO:0000313" key="13">
    <source>
        <dbReference type="Proteomes" id="UP000297549"/>
    </source>
</evidence>
<dbReference type="InterPro" id="IPR012932">
    <property type="entry name" value="VKOR"/>
</dbReference>
<proteinExistence type="inferred from homology"/>
<dbReference type="GO" id="GO:0048038">
    <property type="term" value="F:quinone binding"/>
    <property type="evidence" value="ECO:0007669"/>
    <property type="project" value="UniProtKB-KW"/>
</dbReference>
<feature type="transmembrane region" description="Helical" evidence="10">
    <location>
        <begin position="153"/>
        <end position="176"/>
    </location>
</feature>
<feature type="transmembrane region" description="Helical" evidence="10">
    <location>
        <begin position="125"/>
        <end position="147"/>
    </location>
</feature>
<evidence type="ECO:0000256" key="9">
    <source>
        <dbReference type="ARBA" id="ARBA00023284"/>
    </source>
</evidence>
<evidence type="ECO:0000256" key="8">
    <source>
        <dbReference type="ARBA" id="ARBA00023157"/>
    </source>
</evidence>
<dbReference type="Pfam" id="PF07884">
    <property type="entry name" value="VKOR"/>
    <property type="match status" value="1"/>
</dbReference>
<keyword evidence="8" id="KW-1015">Disulfide bond</keyword>
<comment type="similarity">
    <text evidence="2">Belongs to the VKOR family.</text>
</comment>
<organism evidence="12 13">
    <name type="scientific">Hymenobacter aquaticus</name>
    <dbReference type="NCBI Taxonomy" id="1867101"/>
    <lineage>
        <taxon>Bacteria</taxon>
        <taxon>Pseudomonadati</taxon>
        <taxon>Bacteroidota</taxon>
        <taxon>Cytophagia</taxon>
        <taxon>Cytophagales</taxon>
        <taxon>Hymenobacteraceae</taxon>
        <taxon>Hymenobacter</taxon>
    </lineage>
</organism>
<evidence type="ECO:0000256" key="5">
    <source>
        <dbReference type="ARBA" id="ARBA00022989"/>
    </source>
</evidence>
<name>A0A4Z0Q1X4_9BACT</name>
<gene>
    <name evidence="12" type="ORF">E5K00_01870</name>
</gene>
<comment type="caution">
    <text evidence="12">The sequence shown here is derived from an EMBL/GenBank/DDBJ whole genome shotgun (WGS) entry which is preliminary data.</text>
</comment>
<dbReference type="InterPro" id="IPR036249">
    <property type="entry name" value="Thioredoxin-like_sf"/>
</dbReference>
<reference evidence="12 13" key="1">
    <citation type="submission" date="2019-04" db="EMBL/GenBank/DDBJ databases">
        <authorList>
            <person name="Feng G."/>
            <person name="Zhang J."/>
            <person name="Zhu H."/>
        </authorList>
    </citation>
    <scope>NUCLEOTIDE SEQUENCE [LARGE SCALE GENOMIC DNA]</scope>
    <source>
        <strain evidence="12 13">JCM 31653</strain>
    </source>
</reference>
<dbReference type="RefSeq" id="WP_135461110.1">
    <property type="nucleotide sequence ID" value="NZ_SRLC01000001.1"/>
</dbReference>
<protein>
    <submittedName>
        <fullName evidence="12">Vitamin K epoxide reductase family protein</fullName>
    </submittedName>
</protein>
<evidence type="ECO:0000256" key="6">
    <source>
        <dbReference type="ARBA" id="ARBA00023002"/>
    </source>
</evidence>
<sequence length="543" mass="59599">MEKTVATFLSHIGAPVAEAHCERLIRTHSDFPALVSISDAFERLGLQHEMSMVDRAELDALPYPCLLHTEADGGDIVAIRKPGDVAANQEALAFWSGVIIQVDPQPVLAVQERIGAYKRQQFSRFLVMALALTGVLTTVYGGLRLAAQAPSAAVGAGMGGLLVLAAAGGAIGYFLLAKDLGIKYSSVENFCAVEGNAKTDCNRLLNSEGASILGVLKLSEAVFAYFTFQILALYAAVLSGVLYHEAQAVFLALSLLALPVIGYSVVYQYAIAKTWCKLCLLVDAVLLAQLGISVVLHQLQPVEATALAPVAVLGFALLLGAVLALTVLGKGLLKEYFTVIKSEAEALRVKGSVAVFKHLLQFTRRITITPFTDEIILGSPEAKLKLVLVLNLHCQPCKEHFQKVVDAIQVYPREIQIALRFVLSGRDADISPTSVHYLIRYWRENIQGQPEQTQRTVRLLQDWFEDMDLERFKQKRVVDFSVPDSHSEQLSLAHRQWILREHITRTPALFINGYFLPQNYTLDDILAMTQELIYSAGKEEVAG</sequence>
<evidence type="ECO:0000256" key="4">
    <source>
        <dbReference type="ARBA" id="ARBA00022719"/>
    </source>
</evidence>
<dbReference type="SUPFAM" id="SSF52833">
    <property type="entry name" value="Thioredoxin-like"/>
    <property type="match status" value="1"/>
</dbReference>
<comment type="subcellular location">
    <subcellularLocation>
        <location evidence="1">Membrane</location>
        <topology evidence="1">Multi-pass membrane protein</topology>
    </subcellularLocation>
</comment>
<dbReference type="OrthoDB" id="1100563at2"/>
<dbReference type="GO" id="GO:0016491">
    <property type="term" value="F:oxidoreductase activity"/>
    <property type="evidence" value="ECO:0007669"/>
    <property type="project" value="UniProtKB-KW"/>
</dbReference>
<evidence type="ECO:0000256" key="2">
    <source>
        <dbReference type="ARBA" id="ARBA00006214"/>
    </source>
</evidence>
<keyword evidence="7 10" id="KW-0472">Membrane</keyword>
<keyword evidence="4" id="KW-0874">Quinone</keyword>
<feature type="transmembrane region" description="Helical" evidence="10">
    <location>
        <begin position="222"/>
        <end position="242"/>
    </location>
</feature>
<evidence type="ECO:0000256" key="10">
    <source>
        <dbReference type="SAM" id="Phobius"/>
    </source>
</evidence>
<keyword evidence="6" id="KW-0560">Oxidoreductase</keyword>
<keyword evidence="3 10" id="KW-0812">Transmembrane</keyword>
<dbReference type="Gene3D" id="1.20.1440.130">
    <property type="entry name" value="VKOR domain"/>
    <property type="match status" value="1"/>
</dbReference>
<keyword evidence="9" id="KW-0676">Redox-active center</keyword>
<keyword evidence="5 10" id="KW-1133">Transmembrane helix</keyword>
<keyword evidence="13" id="KW-1185">Reference proteome</keyword>
<dbReference type="AlphaFoldDB" id="A0A4Z0Q1X4"/>
<feature type="domain" description="Vitamin K epoxide reductase" evidence="11">
    <location>
        <begin position="161"/>
        <end position="292"/>
    </location>
</feature>
<feature type="transmembrane region" description="Helical" evidence="10">
    <location>
        <begin position="306"/>
        <end position="328"/>
    </location>
</feature>
<dbReference type="InterPro" id="IPR038354">
    <property type="entry name" value="VKOR_sf"/>
</dbReference>
<evidence type="ECO:0000259" key="11">
    <source>
        <dbReference type="Pfam" id="PF07884"/>
    </source>
</evidence>
<evidence type="ECO:0000256" key="7">
    <source>
        <dbReference type="ARBA" id="ARBA00023136"/>
    </source>
</evidence>
<dbReference type="CDD" id="cd12921">
    <property type="entry name" value="VKOR_4"/>
    <property type="match status" value="1"/>
</dbReference>
<evidence type="ECO:0000256" key="1">
    <source>
        <dbReference type="ARBA" id="ARBA00004141"/>
    </source>
</evidence>
<dbReference type="Gene3D" id="3.40.30.10">
    <property type="entry name" value="Glutaredoxin"/>
    <property type="match status" value="1"/>
</dbReference>
<dbReference type="Proteomes" id="UP000297549">
    <property type="component" value="Unassembled WGS sequence"/>
</dbReference>
<feature type="transmembrane region" description="Helical" evidence="10">
    <location>
        <begin position="248"/>
        <end position="266"/>
    </location>
</feature>
<accession>A0A4Z0Q1X4</accession>
<evidence type="ECO:0000313" key="12">
    <source>
        <dbReference type="EMBL" id="TGE23987.1"/>
    </source>
</evidence>